<dbReference type="EMBL" id="FNBA01000002">
    <property type="protein sequence ID" value="SDE76639.1"/>
    <property type="molecule type" value="Genomic_DNA"/>
</dbReference>
<dbReference type="AlphaFoldDB" id="A0A1G7FLC6"/>
<sequence length="30" mass="3365">MLTASIHDSERVLNILTDYFMIAVAAEINL</sequence>
<evidence type="ECO:0000313" key="2">
    <source>
        <dbReference type="Proteomes" id="UP000199321"/>
    </source>
</evidence>
<reference evidence="1 2" key="1">
    <citation type="submission" date="2016-10" db="EMBL/GenBank/DDBJ databases">
        <authorList>
            <person name="de Groot N.N."/>
        </authorList>
    </citation>
    <scope>NUCLEOTIDE SEQUENCE [LARGE SCALE GENOMIC DNA]</scope>
    <source>
        <strain evidence="1 2">DSM 16195</strain>
    </source>
</reference>
<keyword evidence="2" id="KW-1185">Reference proteome</keyword>
<name>A0A1G7FLC6_9FLAO</name>
<proteinExistence type="predicted"/>
<accession>A0A1G7FLC6</accession>
<evidence type="ECO:0000313" key="1">
    <source>
        <dbReference type="EMBL" id="SDE76639.1"/>
    </source>
</evidence>
<organism evidence="1 2">
    <name type="scientific">Ulvibacter litoralis</name>
    <dbReference type="NCBI Taxonomy" id="227084"/>
    <lineage>
        <taxon>Bacteria</taxon>
        <taxon>Pseudomonadati</taxon>
        <taxon>Bacteroidota</taxon>
        <taxon>Flavobacteriia</taxon>
        <taxon>Flavobacteriales</taxon>
        <taxon>Flavobacteriaceae</taxon>
        <taxon>Ulvibacter</taxon>
    </lineage>
</organism>
<protein>
    <submittedName>
        <fullName evidence="1">Uncharacterized protein</fullName>
    </submittedName>
</protein>
<gene>
    <name evidence="1" type="ORF">SAMN05421855_102627</name>
</gene>
<dbReference type="Proteomes" id="UP000199321">
    <property type="component" value="Unassembled WGS sequence"/>
</dbReference>